<dbReference type="PROSITE" id="PS51007">
    <property type="entry name" value="CYTC"/>
    <property type="match status" value="1"/>
</dbReference>
<comment type="caution">
    <text evidence="5">The sequence shown here is derived from an EMBL/GenBank/DDBJ whole genome shotgun (WGS) entry which is preliminary data.</text>
</comment>
<reference evidence="5" key="1">
    <citation type="journal article" date="2015" name="Nature">
        <title>Complex archaea that bridge the gap between prokaryotes and eukaryotes.</title>
        <authorList>
            <person name="Spang A."/>
            <person name="Saw J.H."/>
            <person name="Jorgensen S.L."/>
            <person name="Zaremba-Niedzwiedzka K."/>
            <person name="Martijn J."/>
            <person name="Lind A.E."/>
            <person name="van Eijk R."/>
            <person name="Schleper C."/>
            <person name="Guy L."/>
            <person name="Ettema T.J."/>
        </authorList>
    </citation>
    <scope>NUCLEOTIDE SEQUENCE</scope>
</reference>
<accession>A0A0F9JW23</accession>
<dbReference type="InterPro" id="IPR036909">
    <property type="entry name" value="Cyt_c-like_dom_sf"/>
</dbReference>
<dbReference type="GO" id="GO:0046872">
    <property type="term" value="F:metal ion binding"/>
    <property type="evidence" value="ECO:0007669"/>
    <property type="project" value="UniProtKB-KW"/>
</dbReference>
<evidence type="ECO:0000259" key="4">
    <source>
        <dbReference type="PROSITE" id="PS51007"/>
    </source>
</evidence>
<dbReference type="Pfam" id="PF13442">
    <property type="entry name" value="Cytochrome_CBB3"/>
    <property type="match status" value="1"/>
</dbReference>
<organism evidence="5">
    <name type="scientific">marine sediment metagenome</name>
    <dbReference type="NCBI Taxonomy" id="412755"/>
    <lineage>
        <taxon>unclassified sequences</taxon>
        <taxon>metagenomes</taxon>
        <taxon>ecological metagenomes</taxon>
    </lineage>
</organism>
<evidence type="ECO:0000256" key="1">
    <source>
        <dbReference type="ARBA" id="ARBA00022617"/>
    </source>
</evidence>
<evidence type="ECO:0000313" key="5">
    <source>
        <dbReference type="EMBL" id="KKM66666.1"/>
    </source>
</evidence>
<name>A0A0F9JW23_9ZZZZ</name>
<gene>
    <name evidence="5" type="ORF">LCGC14_1478940</name>
</gene>
<protein>
    <recommendedName>
        <fullName evidence="4">Cytochrome c domain-containing protein</fullName>
    </recommendedName>
</protein>
<dbReference type="GO" id="GO:0020037">
    <property type="term" value="F:heme binding"/>
    <property type="evidence" value="ECO:0007669"/>
    <property type="project" value="InterPro"/>
</dbReference>
<dbReference type="Gene3D" id="1.10.760.10">
    <property type="entry name" value="Cytochrome c-like domain"/>
    <property type="match status" value="1"/>
</dbReference>
<sequence>MIKRVLLLVGLLALSPMVMAQGKRLHDAACLQCHASLTGGKPANLYTRNDRKVKTLASLQKQVKGCAIVADANWTDAERESVVQYLSQTFYRFK</sequence>
<keyword evidence="2" id="KW-0479">Metal-binding</keyword>
<dbReference type="SUPFAM" id="SSF46626">
    <property type="entry name" value="Cytochrome c"/>
    <property type="match status" value="1"/>
</dbReference>
<keyword evidence="3" id="KW-0408">Iron</keyword>
<dbReference type="InterPro" id="IPR009056">
    <property type="entry name" value="Cyt_c-like_dom"/>
</dbReference>
<evidence type="ECO:0000256" key="2">
    <source>
        <dbReference type="ARBA" id="ARBA00022723"/>
    </source>
</evidence>
<dbReference type="EMBL" id="LAZR01010486">
    <property type="protein sequence ID" value="KKM66666.1"/>
    <property type="molecule type" value="Genomic_DNA"/>
</dbReference>
<feature type="domain" description="Cytochrome c" evidence="4">
    <location>
        <begin position="17"/>
        <end position="90"/>
    </location>
</feature>
<keyword evidence="1" id="KW-0349">Heme</keyword>
<proteinExistence type="predicted"/>
<evidence type="ECO:0000256" key="3">
    <source>
        <dbReference type="ARBA" id="ARBA00023004"/>
    </source>
</evidence>
<dbReference type="AlphaFoldDB" id="A0A0F9JW23"/>
<dbReference type="GO" id="GO:0009055">
    <property type="term" value="F:electron transfer activity"/>
    <property type="evidence" value="ECO:0007669"/>
    <property type="project" value="InterPro"/>
</dbReference>